<dbReference type="EMBL" id="LAJE02000357">
    <property type="protein sequence ID" value="OEO28770.1"/>
    <property type="molecule type" value="Genomic_DNA"/>
</dbReference>
<dbReference type="Proteomes" id="UP000095463">
    <property type="component" value="Unassembled WGS sequence"/>
</dbReference>
<accession>A0A1E5XJK4</accession>
<dbReference type="InterPro" id="IPR013901">
    <property type="entry name" value="Anthrone_oxy"/>
</dbReference>
<evidence type="ECO:0000313" key="2">
    <source>
        <dbReference type="EMBL" id="OEO28770.1"/>
    </source>
</evidence>
<evidence type="ECO:0000313" key="3">
    <source>
        <dbReference type="Proteomes" id="UP000095463"/>
    </source>
</evidence>
<dbReference type="Pfam" id="PF08592">
    <property type="entry name" value="Anthrone_oxy"/>
    <property type="match status" value="1"/>
</dbReference>
<dbReference type="RefSeq" id="WP_069911946.1">
    <property type="nucleotide sequence ID" value="NZ_LAJE02000357.1"/>
</dbReference>
<protein>
    <recommendedName>
        <fullName evidence="4">DUF1772 domain-containing protein</fullName>
    </recommendedName>
</protein>
<feature type="transmembrane region" description="Helical" evidence="1">
    <location>
        <begin position="137"/>
        <end position="154"/>
    </location>
</feature>
<proteinExistence type="predicted"/>
<keyword evidence="1" id="KW-1133">Transmembrane helix</keyword>
<evidence type="ECO:0000256" key="1">
    <source>
        <dbReference type="SAM" id="Phobius"/>
    </source>
</evidence>
<sequence length="155" mass="16303">MNWIDSLSIVVALGAALIGGTFFGFSNFIMPAIGRQPAANAIAVMNAINVTVLNAGFLGAFMGTAVLGLVLVLAVFVTGGSLWAAAGALVYVIGTFGVTMAINVPMNNRLARFEGPSPEGAAYWATYLRDWTRWNSIRSGAAMLATLLLMLSLMR</sequence>
<evidence type="ECO:0008006" key="4">
    <source>
        <dbReference type="Google" id="ProtNLM"/>
    </source>
</evidence>
<feature type="transmembrane region" description="Helical" evidence="1">
    <location>
        <begin position="82"/>
        <end position="102"/>
    </location>
</feature>
<feature type="transmembrane region" description="Helical" evidence="1">
    <location>
        <begin position="6"/>
        <end position="30"/>
    </location>
</feature>
<dbReference type="AlphaFoldDB" id="A0A1E5XJK4"/>
<gene>
    <name evidence="2" type="ORF">VW23_003195</name>
</gene>
<keyword evidence="3" id="KW-1185">Reference proteome</keyword>
<reference evidence="2 3" key="1">
    <citation type="journal article" date="2015" name="Genome Announc.">
        <title>Genome Assemblies of Three Soil-Associated Devosia species: D. insulae, D. limi, and D. soli.</title>
        <authorList>
            <person name="Hassan Y.I."/>
            <person name="Lepp D."/>
            <person name="Zhou T."/>
        </authorList>
    </citation>
    <scope>NUCLEOTIDE SEQUENCE [LARGE SCALE GENOMIC DNA]</scope>
    <source>
        <strain evidence="2 3">DS-56</strain>
    </source>
</reference>
<keyword evidence="1" id="KW-0812">Transmembrane</keyword>
<organism evidence="2 3">
    <name type="scientific">Devosia insulae DS-56</name>
    <dbReference type="NCBI Taxonomy" id="1116389"/>
    <lineage>
        <taxon>Bacteria</taxon>
        <taxon>Pseudomonadati</taxon>
        <taxon>Pseudomonadota</taxon>
        <taxon>Alphaproteobacteria</taxon>
        <taxon>Hyphomicrobiales</taxon>
        <taxon>Devosiaceae</taxon>
        <taxon>Devosia</taxon>
    </lineage>
</organism>
<feature type="transmembrane region" description="Helical" evidence="1">
    <location>
        <begin position="51"/>
        <end position="76"/>
    </location>
</feature>
<name>A0A1E5XJK4_9HYPH</name>
<keyword evidence="1" id="KW-0472">Membrane</keyword>
<dbReference type="OrthoDB" id="428263at2"/>
<comment type="caution">
    <text evidence="2">The sequence shown here is derived from an EMBL/GenBank/DDBJ whole genome shotgun (WGS) entry which is preliminary data.</text>
</comment>